<dbReference type="FunFam" id="2.170.120.12:FF:000001">
    <property type="entry name" value="DNA-directed RNA polymerase subunit alpha"/>
    <property type="match status" value="1"/>
</dbReference>
<keyword evidence="4 8" id="KW-0808">Transferase</keyword>
<dbReference type="Pfam" id="PF03118">
    <property type="entry name" value="RNA_pol_A_CTD"/>
    <property type="match status" value="1"/>
</dbReference>
<dbReference type="NCBIfam" id="NF003516">
    <property type="entry name" value="PRK05182.2-2"/>
    <property type="match status" value="1"/>
</dbReference>
<evidence type="ECO:0000256" key="5">
    <source>
        <dbReference type="ARBA" id="ARBA00022695"/>
    </source>
</evidence>
<sequence>MAELNFQYFKSSVEESGKLTGHFLLQSLEAGQGLTIGNALRRVLLSNLEGTAITGIKIPGVAHEFSTIPNVREDVLEIFLNLKQIVLKSEKQTPIFGTVSINGPGVITASSIKFDDEDIEIVNPNQYIATFSGNDTLTFDLKVEKGIGYQFAEQANNNDNIDFLAIDAVFMPVLKVNYKINNVYLGYSKTTESLILEVTTNGSVSPEKALSEAAQKLMTWFSCLTSEQSLAPQKEMEVEPLAQNDVILIEELQLPVRAYNCLKRAGINSVDDLVNYSQEEIREIKNFGKKSAQEVFQALKDKFDIVLPSLNS</sequence>
<feature type="region of interest" description="Alpha N-terminal domain (alpha-NTD)" evidence="8">
    <location>
        <begin position="1"/>
        <end position="227"/>
    </location>
</feature>
<dbReference type="GO" id="GO:0003677">
    <property type="term" value="F:DNA binding"/>
    <property type="evidence" value="ECO:0007669"/>
    <property type="project" value="UniProtKB-UniRule"/>
</dbReference>
<dbReference type="Pfam" id="PF01000">
    <property type="entry name" value="RNA_pol_A_bac"/>
    <property type="match status" value="1"/>
</dbReference>
<evidence type="ECO:0000259" key="9">
    <source>
        <dbReference type="SMART" id="SM00662"/>
    </source>
</evidence>
<keyword evidence="6 8" id="KW-0804">Transcription</keyword>
<reference evidence="10" key="1">
    <citation type="journal article" date="2019" name="J. Phycol.">
        <title>Dictyochophyceae plastid genomes reveal unusual variability of their organization.</title>
        <authorList>
            <person name="Han K.Y."/>
            <person name="Maciszewski K."/>
            <person name="Graf L."/>
            <person name="Yang J.H."/>
            <person name="Andersen R.A."/>
            <person name="Karnkowska A."/>
            <person name="Yoon H.S."/>
        </authorList>
    </citation>
    <scope>NUCLEOTIDE SEQUENCE</scope>
</reference>
<keyword evidence="10" id="KW-0150">Chloroplast</keyword>
<dbReference type="InterPro" id="IPR036603">
    <property type="entry name" value="RBP11-like"/>
</dbReference>
<dbReference type="Gene3D" id="2.170.120.12">
    <property type="entry name" value="DNA-directed RNA polymerase, insert domain"/>
    <property type="match status" value="1"/>
</dbReference>
<dbReference type="Gene3D" id="1.10.150.20">
    <property type="entry name" value="5' to 3' exonuclease, C-terminal subdomain"/>
    <property type="match status" value="1"/>
</dbReference>
<feature type="domain" description="DNA-directed RNA polymerase RpoA/D/Rpb3-type" evidence="9">
    <location>
        <begin position="20"/>
        <end position="227"/>
    </location>
</feature>
<dbReference type="AlphaFoldDB" id="A0A516ZA05"/>
<evidence type="ECO:0000313" key="10">
    <source>
        <dbReference type="EMBL" id="QDR24538.1"/>
    </source>
</evidence>
<comment type="subcellular location">
    <subcellularLocation>
        <location evidence="8">Plastid</location>
        <location evidence="8">Chloroplast</location>
    </subcellularLocation>
</comment>
<proteinExistence type="inferred from homology"/>
<name>A0A516ZA05_9STRA</name>
<evidence type="ECO:0000256" key="3">
    <source>
        <dbReference type="ARBA" id="ARBA00022478"/>
    </source>
</evidence>
<evidence type="ECO:0000256" key="8">
    <source>
        <dbReference type="HAMAP-Rule" id="MF_00059"/>
    </source>
</evidence>
<dbReference type="InterPro" id="IPR011773">
    <property type="entry name" value="DNA-dir_RpoA"/>
</dbReference>
<protein>
    <recommendedName>
        <fullName evidence="8">DNA-directed RNA polymerase subunit alpha</fullName>
        <shortName evidence="8">PEP</shortName>
        <ecNumber evidence="8">2.7.7.6</ecNumber>
    </recommendedName>
    <alternativeName>
        <fullName evidence="8">Plastid-encoded RNA polymerase subunit alpha</fullName>
        <shortName evidence="8">RNA polymerase subunit alpha</shortName>
    </alternativeName>
</protein>
<dbReference type="SMART" id="SM00662">
    <property type="entry name" value="RPOLD"/>
    <property type="match status" value="1"/>
</dbReference>
<dbReference type="InterPro" id="IPR011260">
    <property type="entry name" value="RNAP_asu_C"/>
</dbReference>
<dbReference type="SUPFAM" id="SSF55257">
    <property type="entry name" value="RBP11-like subunits of RNA polymerase"/>
    <property type="match status" value="1"/>
</dbReference>
<dbReference type="GO" id="GO:0046983">
    <property type="term" value="F:protein dimerization activity"/>
    <property type="evidence" value="ECO:0007669"/>
    <property type="project" value="InterPro"/>
</dbReference>
<keyword evidence="3 8" id="KW-0240">DNA-directed RNA polymerase</keyword>
<dbReference type="Gene3D" id="3.30.1360.10">
    <property type="entry name" value="RNA polymerase, RBP11-like subunit"/>
    <property type="match status" value="1"/>
</dbReference>
<geneLocation type="chloroplast" evidence="10"/>
<keyword evidence="10" id="KW-0934">Plastid</keyword>
<dbReference type="EMBL" id="MK518352">
    <property type="protein sequence ID" value="QDR24538.1"/>
    <property type="molecule type" value="Genomic_DNA"/>
</dbReference>
<dbReference type="NCBIfam" id="NF003519">
    <property type="entry name" value="PRK05182.2-5"/>
    <property type="match status" value="1"/>
</dbReference>
<comment type="function">
    <text evidence="1 8">DNA-dependent RNA polymerase catalyzes the transcription of DNA into RNA using the four ribonucleoside triphosphates as substrates.</text>
</comment>
<dbReference type="InterPro" id="IPR036643">
    <property type="entry name" value="RNApol_insert_sf"/>
</dbReference>
<gene>
    <name evidence="8 10" type="primary">rpoA</name>
</gene>
<comment type="subunit">
    <text evidence="8">In plastids the minimal PEP RNA polymerase catalytic core is composed of four subunits: alpha, beta, beta', and beta''. When a (nuclear-encoded) sigma factor is associated with the core the holoenzyme is formed, which can initiate transcription.</text>
</comment>
<evidence type="ECO:0000256" key="2">
    <source>
        <dbReference type="ARBA" id="ARBA00007123"/>
    </source>
</evidence>
<dbReference type="HAMAP" id="MF_00059">
    <property type="entry name" value="RNApol_bact_RpoA"/>
    <property type="match status" value="1"/>
</dbReference>
<dbReference type="SUPFAM" id="SSF56553">
    <property type="entry name" value="Insert subdomain of RNA polymerase alpha subunit"/>
    <property type="match status" value="1"/>
</dbReference>
<dbReference type="EC" id="2.7.7.6" evidence="8"/>
<comment type="catalytic activity">
    <reaction evidence="7 8">
        <text>RNA(n) + a ribonucleoside 5'-triphosphate = RNA(n+1) + diphosphate</text>
        <dbReference type="Rhea" id="RHEA:21248"/>
        <dbReference type="Rhea" id="RHEA-COMP:14527"/>
        <dbReference type="Rhea" id="RHEA-COMP:17342"/>
        <dbReference type="ChEBI" id="CHEBI:33019"/>
        <dbReference type="ChEBI" id="CHEBI:61557"/>
        <dbReference type="ChEBI" id="CHEBI:140395"/>
        <dbReference type="EC" id="2.7.7.6"/>
    </reaction>
</comment>
<dbReference type="NCBIfam" id="TIGR02027">
    <property type="entry name" value="rpoA"/>
    <property type="match status" value="1"/>
</dbReference>
<evidence type="ECO:0000256" key="1">
    <source>
        <dbReference type="ARBA" id="ARBA00004026"/>
    </source>
</evidence>
<feature type="region of interest" description="Alpha C-terminal domain (alpha-CTD)" evidence="8">
    <location>
        <begin position="238"/>
        <end position="312"/>
    </location>
</feature>
<dbReference type="GO" id="GO:0000428">
    <property type="term" value="C:DNA-directed RNA polymerase complex"/>
    <property type="evidence" value="ECO:0007669"/>
    <property type="project" value="UniProtKB-KW"/>
</dbReference>
<dbReference type="RefSeq" id="YP_009684452.1">
    <property type="nucleotide sequence ID" value="NC_044407.1"/>
</dbReference>
<dbReference type="Pfam" id="PF01193">
    <property type="entry name" value="RNA_pol_L"/>
    <property type="match status" value="1"/>
</dbReference>
<accession>A0A516ZA05</accession>
<dbReference type="GO" id="GO:0006351">
    <property type="term" value="P:DNA-templated transcription"/>
    <property type="evidence" value="ECO:0007669"/>
    <property type="project" value="UniProtKB-UniRule"/>
</dbReference>
<dbReference type="GeneID" id="41657396"/>
<evidence type="ECO:0000256" key="6">
    <source>
        <dbReference type="ARBA" id="ARBA00023163"/>
    </source>
</evidence>
<evidence type="ECO:0000256" key="4">
    <source>
        <dbReference type="ARBA" id="ARBA00022679"/>
    </source>
</evidence>
<dbReference type="InterPro" id="IPR011262">
    <property type="entry name" value="DNA-dir_RNA_pol_insert"/>
</dbReference>
<dbReference type="GO" id="GO:0003899">
    <property type="term" value="F:DNA-directed RNA polymerase activity"/>
    <property type="evidence" value="ECO:0007669"/>
    <property type="project" value="UniProtKB-UniRule"/>
</dbReference>
<dbReference type="SUPFAM" id="SSF47789">
    <property type="entry name" value="C-terminal domain of RNA polymerase alpha subunit"/>
    <property type="match status" value="1"/>
</dbReference>
<comment type="domain">
    <text evidence="8">The N-terminal domain is essential for RNAP assembly and basal transcription, whereas the C-terminal domain is involved in interaction with transcriptional regulators and with upstream promoter elements.</text>
</comment>
<comment type="similarity">
    <text evidence="2 8">Belongs to the RNA polymerase alpha chain family.</text>
</comment>
<organism evidence="10">
    <name type="scientific">Florenciella parvula</name>
    <dbReference type="NCBI Taxonomy" id="236787"/>
    <lineage>
        <taxon>Eukaryota</taxon>
        <taxon>Sar</taxon>
        <taxon>Stramenopiles</taxon>
        <taxon>Ochrophyta</taxon>
        <taxon>Dictyochophyceae</taxon>
        <taxon>Florenciellales</taxon>
        <taxon>Florenciella</taxon>
    </lineage>
</organism>
<dbReference type="InterPro" id="IPR011263">
    <property type="entry name" value="DNA-dir_RNA_pol_RpoA/D/Rpb3"/>
</dbReference>
<evidence type="ECO:0000256" key="7">
    <source>
        <dbReference type="ARBA" id="ARBA00048552"/>
    </source>
</evidence>
<keyword evidence="5 8" id="KW-0548">Nucleotidyltransferase</keyword>
<dbReference type="CDD" id="cd06928">
    <property type="entry name" value="RNAP_alpha_NTD"/>
    <property type="match status" value="1"/>
</dbReference>
<dbReference type="GO" id="GO:0009507">
    <property type="term" value="C:chloroplast"/>
    <property type="evidence" value="ECO:0007669"/>
    <property type="project" value="UniProtKB-SubCell"/>
</dbReference>